<evidence type="ECO:0008006" key="4">
    <source>
        <dbReference type="Google" id="ProtNLM"/>
    </source>
</evidence>
<organism evidence="2 3">
    <name type="scientific">Mytilus coruscus</name>
    <name type="common">Sea mussel</name>
    <dbReference type="NCBI Taxonomy" id="42192"/>
    <lineage>
        <taxon>Eukaryota</taxon>
        <taxon>Metazoa</taxon>
        <taxon>Spiralia</taxon>
        <taxon>Lophotrochozoa</taxon>
        <taxon>Mollusca</taxon>
        <taxon>Bivalvia</taxon>
        <taxon>Autobranchia</taxon>
        <taxon>Pteriomorphia</taxon>
        <taxon>Mytilida</taxon>
        <taxon>Mytiloidea</taxon>
        <taxon>Mytilidae</taxon>
        <taxon>Mytilinae</taxon>
        <taxon>Mytilus</taxon>
    </lineage>
</organism>
<evidence type="ECO:0000313" key="2">
    <source>
        <dbReference type="EMBL" id="CAC5406059.1"/>
    </source>
</evidence>
<name>A0A6J8DDN5_MYTCO</name>
<dbReference type="EMBL" id="CACVKT020007165">
    <property type="protein sequence ID" value="CAC5406059.1"/>
    <property type="molecule type" value="Genomic_DNA"/>
</dbReference>
<sequence>MNNTEEKHSNVKCKDCAQEQRVVNFKKLKPGDTFWFPGGVVKVNIFNKRFRYITYKHYALIKSLVLLDIDGYSAMISMIQFIWAPYSKSMIIREITEIKSVYKDEIYKYIYRYPTNSPEEIISRAEQLLEESKLRSKSVLSYNFEHMVWWCVFETTQCLQFGVLEKIVQRADDAGGKLRKLACFWGKVDETPQDNDGNILQNNPCVLQYESPFSRNEEDVKLLEVHIDHRRGKLISTNTIKNAPFPRADIVRRARAKLKEQNYSIFRRRASHFADEIVHRGENFVVSSFSDIQQGDVIIYSYWALWHEAVVTKVNKKSFEIVHYGLQHFFATREIIKEELEIDVKKQVIKKKEFSGYLTYPSKVTVKRALSRIGERRFSVFGNRSDDFAHWCKVVQTPSIYSIQPAAKGQNDNKTIQKGHYHSSNR</sequence>
<accession>A0A6J8DDN5</accession>
<dbReference type="Gene3D" id="3.90.1720.10">
    <property type="entry name" value="endopeptidase domain like (from Nostoc punctiforme)"/>
    <property type="match status" value="1"/>
</dbReference>
<dbReference type="AlphaFoldDB" id="A0A6J8DDN5"/>
<evidence type="ECO:0000256" key="1">
    <source>
        <dbReference type="SAM" id="MobiDB-lite"/>
    </source>
</evidence>
<gene>
    <name evidence="2" type="ORF">MCOR_39672</name>
</gene>
<proteinExistence type="predicted"/>
<feature type="compositionally biased region" description="Basic residues" evidence="1">
    <location>
        <begin position="417"/>
        <end position="426"/>
    </location>
</feature>
<keyword evidence="3" id="KW-1185">Reference proteome</keyword>
<dbReference type="Proteomes" id="UP000507470">
    <property type="component" value="Unassembled WGS sequence"/>
</dbReference>
<protein>
    <recommendedName>
        <fullName evidence="4">LRAT domain-containing protein</fullName>
    </recommendedName>
</protein>
<reference evidence="2 3" key="1">
    <citation type="submission" date="2020-06" db="EMBL/GenBank/DDBJ databases">
        <authorList>
            <person name="Li R."/>
            <person name="Bekaert M."/>
        </authorList>
    </citation>
    <scope>NUCLEOTIDE SEQUENCE [LARGE SCALE GENOMIC DNA]</scope>
    <source>
        <strain evidence="3">wild</strain>
    </source>
</reference>
<dbReference type="OrthoDB" id="6148791at2759"/>
<evidence type="ECO:0000313" key="3">
    <source>
        <dbReference type="Proteomes" id="UP000507470"/>
    </source>
</evidence>
<feature type="region of interest" description="Disordered" evidence="1">
    <location>
        <begin position="407"/>
        <end position="426"/>
    </location>
</feature>